<proteinExistence type="predicted"/>
<evidence type="ECO:0000313" key="2">
    <source>
        <dbReference type="Proteomes" id="UP001199355"/>
    </source>
</evidence>
<organism evidence="1 2">
    <name type="scientific">Gallintestinimicrobium propionicum</name>
    <dbReference type="NCBI Taxonomy" id="2981770"/>
    <lineage>
        <taxon>Bacteria</taxon>
        <taxon>Bacillati</taxon>
        <taxon>Bacillota</taxon>
        <taxon>Clostridia</taxon>
        <taxon>Lachnospirales</taxon>
        <taxon>Lachnospiraceae</taxon>
        <taxon>Gallintestinimicrobium</taxon>
    </lineage>
</organism>
<reference evidence="1 2" key="1">
    <citation type="submission" date="2021-10" db="EMBL/GenBank/DDBJ databases">
        <title>Anaerobic single-cell dispensing facilitates the cultivation of human gut bacteria.</title>
        <authorList>
            <person name="Afrizal A."/>
        </authorList>
    </citation>
    <scope>NUCLEOTIDE SEQUENCE [LARGE SCALE GENOMIC DNA]</scope>
    <source>
        <strain evidence="1 2">CLA-AA-H244</strain>
    </source>
</reference>
<keyword evidence="2" id="KW-1185">Reference proteome</keyword>
<dbReference type="EMBL" id="JAJEQF010000001">
    <property type="protein sequence ID" value="MCC2166172.1"/>
    <property type="molecule type" value="Genomic_DNA"/>
</dbReference>
<sequence>MEWVYDRTQADVDRVSLLNQKYAAGAISEEEKKEWDAGMKGALNAADLNRIEGNIREIAGVLAVNVVTKTWEKNQIPRVSDFKRIRDNVQRIRDAWSTLKDTPVTPDTPLVTYQKWNAIERILHDVKYVYDRVMDSYYYCGDEIYAGEGIGIL</sequence>
<dbReference type="Proteomes" id="UP001199355">
    <property type="component" value="Unassembled WGS sequence"/>
</dbReference>
<dbReference type="AlphaFoldDB" id="A0AAE3DLD4"/>
<gene>
    <name evidence="1" type="ORF">LKD45_00395</name>
</gene>
<protein>
    <submittedName>
        <fullName evidence="1">Uncharacterized protein</fullName>
    </submittedName>
</protein>
<dbReference type="RefSeq" id="WP_308727412.1">
    <property type="nucleotide sequence ID" value="NZ_JAJEQF010000001.1"/>
</dbReference>
<name>A0AAE3DLD4_9FIRM</name>
<accession>A0AAE3DLD4</accession>
<evidence type="ECO:0000313" key="1">
    <source>
        <dbReference type="EMBL" id="MCC2166172.1"/>
    </source>
</evidence>
<comment type="caution">
    <text evidence="1">The sequence shown here is derived from an EMBL/GenBank/DDBJ whole genome shotgun (WGS) entry which is preliminary data.</text>
</comment>